<dbReference type="InterPro" id="IPR001094">
    <property type="entry name" value="Flavdoxin-like"/>
</dbReference>
<keyword evidence="18 20" id="KW-0753">Steroid metabolism</keyword>
<keyword evidence="9 20" id="KW-0521">NADP</keyword>
<dbReference type="PRINTS" id="PR00369">
    <property type="entry name" value="FLAVODOXIN"/>
</dbReference>
<evidence type="ECO:0000256" key="14">
    <source>
        <dbReference type="ARBA" id="ARBA00023098"/>
    </source>
</evidence>
<dbReference type="VEuPathDB" id="FungiDB:SJAG_04270"/>
<evidence type="ECO:0000256" key="13">
    <source>
        <dbReference type="ARBA" id="ARBA00023011"/>
    </source>
</evidence>
<dbReference type="GO" id="GO:0003958">
    <property type="term" value="F:NADPH-hemoprotein reductase activity"/>
    <property type="evidence" value="ECO:0000318"/>
    <property type="project" value="GO_Central"/>
</dbReference>
<protein>
    <recommendedName>
        <fullName evidence="20 21">NADPH--cytochrome P450 reductase</fullName>
        <shortName evidence="20">CPR</shortName>
        <shortName evidence="20">P450R</shortName>
        <ecNumber evidence="20 21">1.6.2.4</ecNumber>
    </recommendedName>
</protein>
<evidence type="ECO:0000256" key="5">
    <source>
        <dbReference type="ARBA" id="ARBA00022692"/>
    </source>
</evidence>
<feature type="binding site" evidence="20">
    <location>
        <begin position="459"/>
        <end position="461"/>
    </location>
    <ligand>
        <name>FAD</name>
        <dbReference type="ChEBI" id="CHEBI:57692"/>
    </ligand>
</feature>
<evidence type="ECO:0000256" key="2">
    <source>
        <dbReference type="ARBA" id="ARBA00022516"/>
    </source>
</evidence>
<comment type="cofactor">
    <cofactor evidence="20">
        <name>FMN</name>
        <dbReference type="ChEBI" id="CHEBI:58210"/>
    </cofactor>
    <text evidence="20">Binds 1 FMN per monomer.</text>
</comment>
<dbReference type="InterPro" id="IPR017927">
    <property type="entry name" value="FAD-bd_FR_type"/>
</dbReference>
<keyword evidence="6 20" id="KW-1000">Mitochondrion outer membrane</keyword>
<dbReference type="PANTHER" id="PTHR19384:SF17">
    <property type="entry name" value="NADPH--CYTOCHROME P450 REDUCTASE"/>
    <property type="match status" value="1"/>
</dbReference>
<comment type="catalytic activity">
    <reaction evidence="19 20 21">
        <text>2 oxidized [cytochrome P450] + NADPH = 2 reduced [cytochrome P450] + NADP(+) + H(+)</text>
        <dbReference type="Rhea" id="RHEA:24040"/>
        <dbReference type="Rhea" id="RHEA-COMP:14627"/>
        <dbReference type="Rhea" id="RHEA-COMP:14628"/>
        <dbReference type="ChEBI" id="CHEBI:15378"/>
        <dbReference type="ChEBI" id="CHEBI:55376"/>
        <dbReference type="ChEBI" id="CHEBI:57783"/>
        <dbReference type="ChEBI" id="CHEBI:58349"/>
        <dbReference type="ChEBI" id="CHEBI:60344"/>
        <dbReference type="EC" id="1.6.2.4"/>
    </reaction>
</comment>
<feature type="binding site" evidence="20">
    <location>
        <begin position="608"/>
        <end position="612"/>
    </location>
    <ligand>
        <name>NADP(+)</name>
        <dbReference type="ChEBI" id="CHEBI:58349"/>
    </ligand>
</feature>
<dbReference type="Gene3D" id="3.40.50.80">
    <property type="entry name" value="Nucleotide-binding domain of ferredoxin-NADP reductase (FNR) module"/>
    <property type="match status" value="1"/>
</dbReference>
<dbReference type="CDD" id="cd06204">
    <property type="entry name" value="CYPOR"/>
    <property type="match status" value="1"/>
</dbReference>
<dbReference type="GO" id="GO:0005741">
    <property type="term" value="C:mitochondrial outer membrane"/>
    <property type="evidence" value="ECO:0007669"/>
    <property type="project" value="UniProtKB-SubCell"/>
</dbReference>
<dbReference type="PIRSF" id="PIRSF000208">
    <property type="entry name" value="P450R"/>
    <property type="match status" value="1"/>
</dbReference>
<dbReference type="PROSITE" id="PS51384">
    <property type="entry name" value="FAD_FR"/>
    <property type="match status" value="1"/>
</dbReference>
<dbReference type="OMA" id="QKRYQRD"/>
<evidence type="ECO:0000256" key="10">
    <source>
        <dbReference type="ARBA" id="ARBA00022955"/>
    </source>
</evidence>
<dbReference type="Gene3D" id="2.40.30.10">
    <property type="entry name" value="Translation factors"/>
    <property type="match status" value="2"/>
</dbReference>
<keyword evidence="8 20" id="KW-0274">FAD</keyword>
<comment type="function">
    <text evidence="20">This enzyme is required for electron transfer from NADP to cytochrome P450 in microsomes. It can also provide electron transfer to heme oxygenase and cytochrome B5. Involved in ergosterol biosynthesis.</text>
</comment>
<dbReference type="GO" id="GO:0005789">
    <property type="term" value="C:endoplasmic reticulum membrane"/>
    <property type="evidence" value="ECO:0007669"/>
    <property type="project" value="UniProtKB-SubCell"/>
</dbReference>
<dbReference type="eggNOG" id="KOG1158">
    <property type="taxonomic scope" value="Eukaryota"/>
</dbReference>
<comment type="cofactor">
    <cofactor evidence="20">
        <name>FAD</name>
        <dbReference type="ChEBI" id="CHEBI:57692"/>
    </cofactor>
    <text evidence="20">Binds 1 FAD per monomer.</text>
</comment>
<dbReference type="InterPro" id="IPR003097">
    <property type="entry name" value="CysJ-like_FAD-binding"/>
</dbReference>
<evidence type="ECO:0000256" key="3">
    <source>
        <dbReference type="ARBA" id="ARBA00022630"/>
    </source>
</evidence>
<dbReference type="InterPro" id="IPR008254">
    <property type="entry name" value="Flavodoxin/NO_synth"/>
</dbReference>
<comment type="similarity">
    <text evidence="20">Belongs to the NADPH--cytochrome P450 reductase family.</text>
</comment>
<feature type="binding site" evidence="20">
    <location>
        <begin position="60"/>
        <end position="65"/>
    </location>
    <ligand>
        <name>FMN</name>
        <dbReference type="ChEBI" id="CHEBI:58210"/>
    </ligand>
</feature>
<evidence type="ECO:0000256" key="8">
    <source>
        <dbReference type="ARBA" id="ARBA00022827"/>
    </source>
</evidence>
<evidence type="ECO:0000256" key="12">
    <source>
        <dbReference type="ARBA" id="ARBA00023002"/>
    </source>
</evidence>
<keyword evidence="16 20" id="KW-0472">Membrane</keyword>
<feature type="binding site" evidence="20">
    <location>
        <position position="192"/>
    </location>
    <ligand>
        <name>FMN</name>
        <dbReference type="ChEBI" id="CHEBI:58210"/>
    </ligand>
</feature>
<dbReference type="PANTHER" id="PTHR19384">
    <property type="entry name" value="NITRIC OXIDE SYNTHASE-RELATED"/>
    <property type="match status" value="1"/>
</dbReference>
<name>B6K6E0_SCHJY</name>
<evidence type="ECO:0000313" key="25">
    <source>
        <dbReference type="JaponicusDB" id="SJAG_04270"/>
    </source>
</evidence>
<dbReference type="FunFam" id="3.40.50.80:FF:000001">
    <property type="entry name" value="NADPH--cytochrome P450 reductase 1"/>
    <property type="match status" value="1"/>
</dbReference>
<keyword evidence="14 20" id="KW-0443">Lipid metabolism</keyword>
<evidence type="ECO:0000256" key="9">
    <source>
        <dbReference type="ARBA" id="ARBA00022857"/>
    </source>
</evidence>
<proteinExistence type="inferred from homology"/>
<dbReference type="InterPro" id="IPR001433">
    <property type="entry name" value="OxRdtase_FAD/NAD-bd"/>
</dbReference>
<keyword evidence="13 20" id="KW-0756">Sterol biosynthesis</keyword>
<dbReference type="GO" id="GO:0005829">
    <property type="term" value="C:cytosol"/>
    <property type="evidence" value="ECO:0000318"/>
    <property type="project" value="GO_Central"/>
</dbReference>
<dbReference type="EMBL" id="KE651167">
    <property type="protein sequence ID" value="EEB09094.1"/>
    <property type="molecule type" value="Genomic_DNA"/>
</dbReference>
<dbReference type="SUPFAM" id="SSF52218">
    <property type="entry name" value="Flavoproteins"/>
    <property type="match status" value="1"/>
</dbReference>
<dbReference type="GO" id="GO:0050661">
    <property type="term" value="F:NADP binding"/>
    <property type="evidence" value="ECO:0007669"/>
    <property type="project" value="UniProtKB-UniRule"/>
</dbReference>
<evidence type="ECO:0000256" key="1">
    <source>
        <dbReference type="ARBA" id="ARBA00022475"/>
    </source>
</evidence>
<dbReference type="InterPro" id="IPR023173">
    <property type="entry name" value="NADPH_Cyt_P450_Rdtase_alpha"/>
</dbReference>
<evidence type="ECO:0000256" key="7">
    <source>
        <dbReference type="ARBA" id="ARBA00022824"/>
    </source>
</evidence>
<keyword evidence="26" id="KW-1185">Reference proteome</keyword>
<evidence type="ECO:0000256" key="16">
    <source>
        <dbReference type="ARBA" id="ARBA00023136"/>
    </source>
</evidence>
<dbReference type="GO" id="GO:0050660">
    <property type="term" value="F:flavin adenine dinucleotide binding"/>
    <property type="evidence" value="ECO:0000318"/>
    <property type="project" value="GO_Central"/>
</dbReference>
<dbReference type="SUPFAM" id="SSF63380">
    <property type="entry name" value="Riboflavin synthase domain-like"/>
    <property type="match status" value="1"/>
</dbReference>
<dbReference type="HAMAP" id="MF_03212">
    <property type="entry name" value="NCPR"/>
    <property type="match status" value="1"/>
</dbReference>
<dbReference type="OrthoDB" id="1856718at2759"/>
<feature type="binding site" evidence="20">
    <location>
        <position position="644"/>
    </location>
    <ligand>
        <name>NADP(+)</name>
        <dbReference type="ChEBI" id="CHEBI:58349"/>
    </ligand>
</feature>
<keyword evidence="7 20" id="KW-0256">Endoplasmic reticulum</keyword>
<feature type="binding site" evidence="20">
    <location>
        <begin position="476"/>
        <end position="479"/>
    </location>
    <ligand>
        <name>FAD</name>
        <dbReference type="ChEBI" id="CHEBI:57692"/>
    </ligand>
</feature>
<evidence type="ECO:0000256" key="15">
    <source>
        <dbReference type="ARBA" id="ARBA00023128"/>
    </source>
</evidence>
<feature type="domain" description="FAD-binding FR-type" evidence="23">
    <location>
        <begin position="256"/>
        <end position="514"/>
    </location>
</feature>
<keyword evidence="1 20" id="KW-1003">Cell membrane</keyword>
<dbReference type="InterPro" id="IPR023208">
    <property type="entry name" value="P450R"/>
</dbReference>
<keyword evidence="4 20" id="KW-0288">FMN</keyword>
<feature type="binding site" evidence="20">
    <location>
        <position position="540"/>
    </location>
    <ligand>
        <name>NADP(+)</name>
        <dbReference type="ChEBI" id="CHEBI:58349"/>
    </ligand>
</feature>
<feature type="binding site" evidence="20">
    <location>
        <begin position="602"/>
        <end position="603"/>
    </location>
    <ligand>
        <name>NADP(+)</name>
        <dbReference type="ChEBI" id="CHEBI:58349"/>
    </ligand>
</feature>
<sequence>MSILDILILMAVLAGTAVYFTHGKLWDKPKAQAAAFQGAGESFVEFANENDVKVGVFFGSQTGTAEDYAHRLAKDITASFGVNAVALDLMDYRFDDLDQLGEDRLVVFVVATYGEGDPTDNATDFMDFIGSDRTEFSNGKGADEQPLEGIRYAVFGLGNHTYQYYNAMGKKVDACMSTLGATRVGLLGLGDDAEGMLEEDYLEWKEDFLADFAGEFELSEKKEEYKPMYRIIEKPEVKSDSPSVFLGELNRQQLQNIPISAPVSSVNPLISCYKKTKELFKSDNRNCLHIEFDIKDSGLSYKTGDYVSVWPMNPSQAVDDLLDVLGLTAKRNTVIVVQPFNTMDKAPVLSPTTYDTVFRYYYDICGVVSRQFLSAIAVYAPTAETKAKLEKLGSDKDRFRKTVLDYHLNLAQVLRLVSPNRPFTNIPFSLLLEDMTHMKPRYYSISSSSLVHPDTVHITAVVSRKEWNEQEHVFYGVATNYLLAHCLHNGHQKKHHPNGLEYQIDGPRAKWAGGVPVFIKKSNFHLAPPNVPIIMVGPGTGVAPFRAFVMERAKLASDGVKVAKTVLFYGCQRSNEDFLYADEWKQYKEQMGDAFEMFCAFSREQDHKVYVQHKMLEHADLISDVIDNGGVFYICGDAERMAKDVTNALAEILTTPKVDGAKRVKELRDNNRFLEDTW</sequence>
<evidence type="ECO:0000313" key="26">
    <source>
        <dbReference type="Proteomes" id="UP000001744"/>
    </source>
</evidence>
<dbReference type="Gene3D" id="1.20.990.10">
    <property type="entry name" value="NADPH-cytochrome p450 Reductase, Chain A, domain 3"/>
    <property type="match status" value="1"/>
</dbReference>
<feature type="binding site" evidence="20">
    <location>
        <begin position="111"/>
        <end position="114"/>
    </location>
    <ligand>
        <name>FMN</name>
        <dbReference type="ChEBI" id="CHEBI:58210"/>
    </ligand>
</feature>
<keyword evidence="17 20" id="KW-1207">Sterol metabolism</keyword>
<evidence type="ECO:0000256" key="18">
    <source>
        <dbReference type="ARBA" id="ARBA00023221"/>
    </source>
</evidence>
<accession>B6K6E0</accession>
<evidence type="ECO:0000259" key="23">
    <source>
        <dbReference type="PROSITE" id="PS51384"/>
    </source>
</evidence>
<keyword evidence="5" id="KW-0812">Transmembrane</keyword>
<gene>
    <name evidence="25" type="primary">ccr1</name>
    <name evidence="24" type="ORF">SJAG_04270</name>
</gene>
<dbReference type="RefSeq" id="XP_002175387.1">
    <property type="nucleotide sequence ID" value="XM_002175351.2"/>
</dbReference>
<keyword evidence="11" id="KW-1133">Transmembrane helix</keyword>
<dbReference type="GO" id="GO:0005886">
    <property type="term" value="C:plasma membrane"/>
    <property type="evidence" value="ECO:0007669"/>
    <property type="project" value="UniProtKB-SubCell"/>
</dbReference>
<keyword evidence="10 20" id="KW-0752">Steroid biosynthesis</keyword>
<evidence type="ECO:0000256" key="11">
    <source>
        <dbReference type="ARBA" id="ARBA00022989"/>
    </source>
</evidence>
<evidence type="ECO:0000259" key="22">
    <source>
        <dbReference type="PROSITE" id="PS50902"/>
    </source>
</evidence>
<comment type="caution">
    <text evidence="20">Lacks conserved residue(s) required for the propagation of feature annotation.</text>
</comment>
<dbReference type="GO" id="GO:0003959">
    <property type="term" value="F:NADPH dehydrogenase activity"/>
    <property type="evidence" value="ECO:0007669"/>
    <property type="project" value="EnsemblFungi"/>
</dbReference>
<dbReference type="InterPro" id="IPR017938">
    <property type="entry name" value="Riboflavin_synthase-like_b-brl"/>
</dbReference>
<dbReference type="PROSITE" id="PS50902">
    <property type="entry name" value="FLAVODOXIN_LIKE"/>
    <property type="match status" value="1"/>
</dbReference>
<dbReference type="GeneID" id="7052532"/>
<dbReference type="InterPro" id="IPR029039">
    <property type="entry name" value="Flavoprotein-like_sf"/>
</dbReference>
<dbReference type="HOGENOM" id="CLU_001570_17_3_1"/>
<dbReference type="Pfam" id="PF00258">
    <property type="entry name" value="Flavodoxin_1"/>
    <property type="match status" value="1"/>
</dbReference>
<dbReference type="EC" id="1.6.2.4" evidence="20 21"/>
<dbReference type="STRING" id="402676.B6K6E0"/>
<dbReference type="GO" id="GO:0009055">
    <property type="term" value="F:electron transfer activity"/>
    <property type="evidence" value="ECO:0007669"/>
    <property type="project" value="EnsemblFungi"/>
</dbReference>
<feature type="binding site" evidence="20">
    <location>
        <position position="678"/>
    </location>
    <ligand>
        <name>FAD</name>
        <dbReference type="ChEBI" id="CHEBI:57692"/>
    </ligand>
</feature>
<dbReference type="InterPro" id="IPR039261">
    <property type="entry name" value="FNR_nucleotide-bd"/>
</dbReference>
<dbReference type="Pfam" id="PF00667">
    <property type="entry name" value="FAD_binding_1"/>
    <property type="match status" value="1"/>
</dbReference>
<evidence type="ECO:0000256" key="6">
    <source>
        <dbReference type="ARBA" id="ARBA00022787"/>
    </source>
</evidence>
<dbReference type="PRINTS" id="PR00371">
    <property type="entry name" value="FPNCR"/>
</dbReference>
<keyword evidence="3 20" id="KW-0285">Flavoprotein</keyword>
<dbReference type="FunFam" id="1.20.990.10:FF:000009">
    <property type="entry name" value="NADPH--cytochrome P450 reductase"/>
    <property type="match status" value="1"/>
</dbReference>
<keyword evidence="15 20" id="KW-0496">Mitochondrion</keyword>
<dbReference type="JaponicusDB" id="SJAG_04270">
    <property type="gene designation" value="ccr1"/>
</dbReference>
<evidence type="ECO:0000256" key="4">
    <source>
        <dbReference type="ARBA" id="ARBA00022643"/>
    </source>
</evidence>
<keyword evidence="2 20" id="KW-0444">Lipid biosynthesis</keyword>
<dbReference type="GO" id="GO:0006696">
    <property type="term" value="P:ergosterol biosynthetic process"/>
    <property type="evidence" value="ECO:0007669"/>
    <property type="project" value="UniProtKB-UniRule"/>
</dbReference>
<dbReference type="GO" id="GO:0010181">
    <property type="term" value="F:FMN binding"/>
    <property type="evidence" value="ECO:0000318"/>
    <property type="project" value="GO_Central"/>
</dbReference>
<reference evidence="24 26" key="1">
    <citation type="journal article" date="2011" name="Science">
        <title>Comparative functional genomics of the fission yeasts.</title>
        <authorList>
            <person name="Rhind N."/>
            <person name="Chen Z."/>
            <person name="Yassour M."/>
            <person name="Thompson D.A."/>
            <person name="Haas B.J."/>
            <person name="Habib N."/>
            <person name="Wapinski I."/>
            <person name="Roy S."/>
            <person name="Lin M.F."/>
            <person name="Heiman D.I."/>
            <person name="Young S.K."/>
            <person name="Furuya K."/>
            <person name="Guo Y."/>
            <person name="Pidoux A."/>
            <person name="Chen H.M."/>
            <person name="Robbertse B."/>
            <person name="Goldberg J.M."/>
            <person name="Aoki K."/>
            <person name="Bayne E.H."/>
            <person name="Berlin A.M."/>
            <person name="Desjardins C.A."/>
            <person name="Dobbs E."/>
            <person name="Dukaj L."/>
            <person name="Fan L."/>
            <person name="FitzGerald M.G."/>
            <person name="French C."/>
            <person name="Gujja S."/>
            <person name="Hansen K."/>
            <person name="Keifenheim D."/>
            <person name="Levin J.Z."/>
            <person name="Mosher R.A."/>
            <person name="Mueller C.A."/>
            <person name="Pfiffner J."/>
            <person name="Priest M."/>
            <person name="Russ C."/>
            <person name="Smialowska A."/>
            <person name="Swoboda P."/>
            <person name="Sykes S.M."/>
            <person name="Vaughn M."/>
            <person name="Vengrova S."/>
            <person name="Yoder R."/>
            <person name="Zeng Q."/>
            <person name="Allshire R."/>
            <person name="Baulcombe D."/>
            <person name="Birren B.W."/>
            <person name="Brown W."/>
            <person name="Ekwall K."/>
            <person name="Kellis M."/>
            <person name="Leatherwood J."/>
            <person name="Levin H."/>
            <person name="Margalit H."/>
            <person name="Martienssen R."/>
            <person name="Nieduszynski C.A."/>
            <person name="Spatafora J.W."/>
            <person name="Friedman N."/>
            <person name="Dalgaard J.Z."/>
            <person name="Baumann P."/>
            <person name="Niki H."/>
            <person name="Regev A."/>
            <person name="Nusbaum C."/>
        </authorList>
    </citation>
    <scope>NUCLEOTIDE SEQUENCE [LARGE SCALE GENOMIC DNA]</scope>
    <source>
        <strain evidence="26">yFS275 / FY16936</strain>
    </source>
</reference>
<feature type="binding site" evidence="20">
    <location>
        <position position="285"/>
    </location>
    <ligand>
        <name>NADP(+)</name>
        <dbReference type="ChEBI" id="CHEBI:58349"/>
    </ligand>
</feature>
<evidence type="ECO:0000256" key="19">
    <source>
        <dbReference type="ARBA" id="ARBA00049342"/>
    </source>
</evidence>
<comment type="similarity">
    <text evidence="20 21">In the C-terminal section; belongs to the flavoprotein pyridine nucleotide cytochrome reductase family.</text>
</comment>
<dbReference type="AlphaFoldDB" id="B6K6E0"/>
<dbReference type="InterPro" id="IPR001709">
    <property type="entry name" value="Flavoprot_Pyr_Nucl_cyt_Rdtase"/>
</dbReference>
<organism evidence="24 26">
    <name type="scientific">Schizosaccharomyces japonicus (strain yFS275 / FY16936)</name>
    <name type="common">Fission yeast</name>
    <dbReference type="NCBI Taxonomy" id="402676"/>
    <lineage>
        <taxon>Eukaryota</taxon>
        <taxon>Fungi</taxon>
        <taxon>Dikarya</taxon>
        <taxon>Ascomycota</taxon>
        <taxon>Taphrinomycotina</taxon>
        <taxon>Schizosaccharomycetes</taxon>
        <taxon>Schizosaccharomycetales</taxon>
        <taxon>Schizosaccharomycetaceae</taxon>
        <taxon>Schizosaccharomyces</taxon>
    </lineage>
</organism>
<feature type="domain" description="Flavodoxin-like" evidence="22">
    <location>
        <begin position="54"/>
        <end position="209"/>
    </location>
</feature>
<comment type="similarity">
    <text evidence="20">In the N-terminal section; belongs to the flavodoxin family.</text>
</comment>
<evidence type="ECO:0000313" key="24">
    <source>
        <dbReference type="EMBL" id="EEB09094.1"/>
    </source>
</evidence>
<dbReference type="SUPFAM" id="SSF52343">
    <property type="entry name" value="Ferredoxin reductase-like, C-terminal NADP-linked domain"/>
    <property type="match status" value="1"/>
</dbReference>
<comment type="subcellular location">
    <subcellularLocation>
        <location evidence="20">Endoplasmic reticulum membrane</location>
        <topology evidence="20">Single-pass membrane protein</topology>
        <orientation evidence="20">Cytoplasmic side</orientation>
    </subcellularLocation>
    <subcellularLocation>
        <location evidence="20">Mitochondrion outer membrane</location>
        <topology evidence="20">Single-pass membrane protein</topology>
        <orientation evidence="20">Cytoplasmic side</orientation>
    </subcellularLocation>
    <subcellularLocation>
        <location evidence="20">Cell membrane</location>
        <topology evidence="20">Single-pass membrane protein</topology>
        <orientation evidence="20">Cytoplasmic side</orientation>
    </subcellularLocation>
</comment>
<feature type="binding site" evidence="20">
    <location>
        <begin position="441"/>
        <end position="444"/>
    </location>
    <ligand>
        <name>FAD</name>
        <dbReference type="ChEBI" id="CHEBI:57692"/>
    </ligand>
</feature>
<dbReference type="Pfam" id="PF00175">
    <property type="entry name" value="NAD_binding_1"/>
    <property type="match status" value="1"/>
</dbReference>
<evidence type="ECO:0000256" key="20">
    <source>
        <dbReference type="HAMAP-Rule" id="MF_03212"/>
    </source>
</evidence>
<dbReference type="Proteomes" id="UP000001744">
    <property type="component" value="Unassembled WGS sequence"/>
</dbReference>
<keyword evidence="12 20" id="KW-0560">Oxidoreductase</keyword>
<evidence type="ECO:0000256" key="17">
    <source>
        <dbReference type="ARBA" id="ARBA00023166"/>
    </source>
</evidence>
<dbReference type="Gene3D" id="3.40.50.360">
    <property type="match status" value="1"/>
</dbReference>
<evidence type="ECO:0000256" key="21">
    <source>
        <dbReference type="PIRNR" id="PIRNR000208"/>
    </source>
</evidence>